<protein>
    <submittedName>
        <fullName evidence="2">Carboxymuconolactone decarboxylase</fullName>
    </submittedName>
</protein>
<dbReference type="PANTHER" id="PTHR33570:SF10">
    <property type="entry name" value="GAMMA-CARBOXYMUCONOLACTONE DECARBOXYLASE"/>
    <property type="match status" value="1"/>
</dbReference>
<name>A0A2V4MWC3_9ACTN</name>
<dbReference type="Pfam" id="PF02627">
    <property type="entry name" value="CMD"/>
    <property type="match status" value="1"/>
</dbReference>
<comment type="caution">
    <text evidence="2">The sequence shown here is derived from an EMBL/GenBank/DDBJ whole genome shotgun (WGS) entry which is preliminary data.</text>
</comment>
<dbReference type="PANTHER" id="PTHR33570">
    <property type="entry name" value="4-CARBOXYMUCONOLACTONE DECARBOXYLASE FAMILY PROTEIN"/>
    <property type="match status" value="1"/>
</dbReference>
<dbReference type="AlphaFoldDB" id="A0A2V4MWC3"/>
<dbReference type="GO" id="GO:0051920">
    <property type="term" value="F:peroxiredoxin activity"/>
    <property type="evidence" value="ECO:0007669"/>
    <property type="project" value="InterPro"/>
</dbReference>
<keyword evidence="3" id="KW-1185">Reference proteome</keyword>
<dbReference type="OrthoDB" id="9802489at2"/>
<evidence type="ECO:0000259" key="1">
    <source>
        <dbReference type="Pfam" id="PF02627"/>
    </source>
</evidence>
<dbReference type="Proteomes" id="UP000248039">
    <property type="component" value="Unassembled WGS sequence"/>
</dbReference>
<dbReference type="InterPro" id="IPR003779">
    <property type="entry name" value="CMD-like"/>
</dbReference>
<dbReference type="RefSeq" id="WP_110672308.1">
    <property type="nucleotide sequence ID" value="NZ_PYBW01000105.1"/>
</dbReference>
<evidence type="ECO:0000313" key="3">
    <source>
        <dbReference type="Proteomes" id="UP000248039"/>
    </source>
</evidence>
<dbReference type="EMBL" id="PYBW01000105">
    <property type="protein sequence ID" value="PYC72370.1"/>
    <property type="molecule type" value="Genomic_DNA"/>
</dbReference>
<reference evidence="2 3" key="1">
    <citation type="submission" date="2018-03" db="EMBL/GenBank/DDBJ databases">
        <title>Bioinformatic expansion and discovery of thiopeptide antibiotics.</title>
        <authorList>
            <person name="Schwalen C.J."/>
            <person name="Hudson G.A."/>
            <person name="Mitchell D.A."/>
        </authorList>
    </citation>
    <scope>NUCLEOTIDE SEQUENCE [LARGE SCALE GENOMIC DNA]</scope>
    <source>
        <strain evidence="2 3">ATCC 21389</strain>
    </source>
</reference>
<gene>
    <name evidence="2" type="ORF">C7C46_25730</name>
</gene>
<evidence type="ECO:0000313" key="2">
    <source>
        <dbReference type="EMBL" id="PYC72370.1"/>
    </source>
</evidence>
<dbReference type="SUPFAM" id="SSF69118">
    <property type="entry name" value="AhpD-like"/>
    <property type="match status" value="1"/>
</dbReference>
<dbReference type="InterPro" id="IPR029032">
    <property type="entry name" value="AhpD-like"/>
</dbReference>
<dbReference type="Gene3D" id="1.20.1290.10">
    <property type="entry name" value="AhpD-like"/>
    <property type="match status" value="1"/>
</dbReference>
<accession>A0A2V4MWC3</accession>
<dbReference type="InterPro" id="IPR052512">
    <property type="entry name" value="4CMD/NDH-1_regulator"/>
</dbReference>
<feature type="domain" description="Carboxymuconolactone decarboxylase-like" evidence="1">
    <location>
        <begin position="40"/>
        <end position="124"/>
    </location>
</feature>
<organism evidence="2 3">
    <name type="scientific">Streptomyces tateyamensis</name>
    <dbReference type="NCBI Taxonomy" id="565073"/>
    <lineage>
        <taxon>Bacteria</taxon>
        <taxon>Bacillati</taxon>
        <taxon>Actinomycetota</taxon>
        <taxon>Actinomycetes</taxon>
        <taxon>Kitasatosporales</taxon>
        <taxon>Streptomycetaceae</taxon>
        <taxon>Streptomyces</taxon>
    </lineage>
</organism>
<proteinExistence type="predicted"/>
<sequence>MSTQSDAATTRYERGIELLEKAYGVDATAQTVSYLDTISPDYTRYLVEAGFADIYGREAIDQRGREVINVIALTALGGLEGQLERHLEAALALGTSPLEIVETLIHLTLIIGHPKANAALAVAKSVFDRLGVDPVPQAS</sequence>